<dbReference type="PANTHER" id="PTHR43298:SF2">
    <property type="entry name" value="FMN_FAD EXPORTER YEEO-RELATED"/>
    <property type="match status" value="1"/>
</dbReference>
<feature type="transmembrane region" description="Helical" evidence="13">
    <location>
        <begin position="171"/>
        <end position="193"/>
    </location>
</feature>
<feature type="transmembrane region" description="Helical" evidence="13">
    <location>
        <begin position="243"/>
        <end position="264"/>
    </location>
</feature>
<name>A0A173W735_9FIRM</name>
<evidence type="ECO:0000256" key="3">
    <source>
        <dbReference type="ARBA" id="ARBA00010199"/>
    </source>
</evidence>
<gene>
    <name evidence="14" type="primary">mepA_1</name>
    <name evidence="14" type="ORF">ERS852406_00041</name>
</gene>
<proteinExistence type="inferred from homology"/>
<keyword evidence="7" id="KW-1003">Cell membrane</keyword>
<feature type="transmembrane region" description="Helical" evidence="13">
    <location>
        <begin position="394"/>
        <end position="415"/>
    </location>
</feature>
<dbReference type="CDD" id="cd13138">
    <property type="entry name" value="MATE_yoeA_like"/>
    <property type="match status" value="1"/>
</dbReference>
<accession>A0A173W735</accession>
<feature type="transmembrane region" description="Helical" evidence="13">
    <location>
        <begin position="365"/>
        <end position="382"/>
    </location>
</feature>
<evidence type="ECO:0000256" key="13">
    <source>
        <dbReference type="SAM" id="Phobius"/>
    </source>
</evidence>
<dbReference type="InterPro" id="IPR050222">
    <property type="entry name" value="MATE_MdtK"/>
</dbReference>
<keyword evidence="8 13" id="KW-0812">Transmembrane</keyword>
<feature type="transmembrane region" description="Helical" evidence="13">
    <location>
        <begin position="199"/>
        <end position="219"/>
    </location>
</feature>
<dbReference type="NCBIfam" id="TIGR00797">
    <property type="entry name" value="matE"/>
    <property type="match status" value="1"/>
</dbReference>
<keyword evidence="11 13" id="KW-0472">Membrane</keyword>
<evidence type="ECO:0000313" key="15">
    <source>
        <dbReference type="Proteomes" id="UP000095706"/>
    </source>
</evidence>
<dbReference type="EMBL" id="CYYV01000001">
    <property type="protein sequence ID" value="CUN35263.1"/>
    <property type="molecule type" value="Genomic_DNA"/>
</dbReference>
<keyword evidence="6" id="KW-0050">Antiport</keyword>
<feature type="transmembrane region" description="Helical" evidence="13">
    <location>
        <begin position="99"/>
        <end position="120"/>
    </location>
</feature>
<keyword evidence="9 13" id="KW-1133">Transmembrane helix</keyword>
<reference evidence="14 15" key="1">
    <citation type="submission" date="2015-09" db="EMBL/GenBank/DDBJ databases">
        <authorList>
            <consortium name="Pathogen Informatics"/>
        </authorList>
    </citation>
    <scope>NUCLEOTIDE SEQUENCE [LARGE SCALE GENOMIC DNA]</scope>
    <source>
        <strain evidence="14 15">2789STDY5608849</strain>
    </source>
</reference>
<dbReference type="Proteomes" id="UP000095706">
    <property type="component" value="Unassembled WGS sequence"/>
</dbReference>
<evidence type="ECO:0000256" key="1">
    <source>
        <dbReference type="ARBA" id="ARBA00003408"/>
    </source>
</evidence>
<dbReference type="GO" id="GO:0005886">
    <property type="term" value="C:plasma membrane"/>
    <property type="evidence" value="ECO:0007669"/>
    <property type="project" value="UniProtKB-SubCell"/>
</dbReference>
<organism evidence="14 15">
    <name type="scientific">Fusicatenibacter saccharivorans</name>
    <dbReference type="NCBI Taxonomy" id="1150298"/>
    <lineage>
        <taxon>Bacteria</taxon>
        <taxon>Bacillati</taxon>
        <taxon>Bacillota</taxon>
        <taxon>Clostridia</taxon>
        <taxon>Lachnospirales</taxon>
        <taxon>Lachnospiraceae</taxon>
        <taxon>Fusicatenibacter</taxon>
    </lineage>
</organism>
<feature type="transmembrane region" description="Helical" evidence="13">
    <location>
        <begin position="325"/>
        <end position="345"/>
    </location>
</feature>
<protein>
    <recommendedName>
        <fullName evidence="4">Probable multidrug resistance protein NorM</fullName>
    </recommendedName>
    <alternativeName>
        <fullName evidence="12">Multidrug-efflux transporter</fullName>
    </alternativeName>
</protein>
<feature type="transmembrane region" description="Helical" evidence="13">
    <location>
        <begin position="140"/>
        <end position="159"/>
    </location>
</feature>
<comment type="subcellular location">
    <subcellularLocation>
        <location evidence="2">Cell membrane</location>
        <topology evidence="2">Multi-pass membrane protein</topology>
    </subcellularLocation>
</comment>
<evidence type="ECO:0000256" key="12">
    <source>
        <dbReference type="ARBA" id="ARBA00031636"/>
    </source>
</evidence>
<dbReference type="PIRSF" id="PIRSF006603">
    <property type="entry name" value="DinF"/>
    <property type="match status" value="1"/>
</dbReference>
<evidence type="ECO:0000313" key="14">
    <source>
        <dbReference type="EMBL" id="CUN35263.1"/>
    </source>
</evidence>
<feature type="transmembrane region" description="Helical" evidence="13">
    <location>
        <begin position="276"/>
        <end position="304"/>
    </location>
</feature>
<evidence type="ECO:0000256" key="10">
    <source>
        <dbReference type="ARBA" id="ARBA00023065"/>
    </source>
</evidence>
<evidence type="ECO:0000256" key="8">
    <source>
        <dbReference type="ARBA" id="ARBA00022692"/>
    </source>
</evidence>
<keyword evidence="5" id="KW-0813">Transport</keyword>
<evidence type="ECO:0000256" key="7">
    <source>
        <dbReference type="ARBA" id="ARBA00022475"/>
    </source>
</evidence>
<feature type="transmembrane region" description="Helical" evidence="13">
    <location>
        <begin position="427"/>
        <end position="447"/>
    </location>
</feature>
<dbReference type="InterPro" id="IPR048279">
    <property type="entry name" value="MdtK-like"/>
</dbReference>
<dbReference type="InterPro" id="IPR002528">
    <property type="entry name" value="MATE_fam"/>
</dbReference>
<keyword evidence="10" id="KW-0406">Ion transport</keyword>
<comment type="function">
    <text evidence="1">Multidrug efflux pump.</text>
</comment>
<sequence length="464" mass="50394">MTIKELFAPSDMTVGKPWEKIVAFTIPMLIGNIAQQLYNTVDSIVIGKYVGDNALAAVGSASPILNLLLVLFVGISVGAGVMVSQYFGAKQRKELSMTIGNCVTLTAISSIIIMLLGAVLSRPLLEMLKTPDSIIDWCTSYLVILMVGCAGSAYYNILCGILRGLGDSISALIYLLVATVINIVLDIVFVSQFHMGVAGVAYATVIAQAISAVLCMWRLMRMTDIFDFRPKYLKMKKQYSMEIIRLGLPSGITQAIFSMAMVIVQSLTNSFGEMVIAANVIIMRVDGFAMMPNFSFGTAMTTYAGQNVGARRMDRVEQDAKQGTLIAVGTSTTITLLIVIFGHHLMGIFTNTTELVTLSANMMKILAVGYIAMAITQSLSGVMRGAGDTMTPMWISMVVTVVIRVPLAYGLAFLTRTPELPNGRYQVLWISMLVSWCMGALLTLIFYKKGNWKKKALTGSSSEK</sequence>
<evidence type="ECO:0000256" key="11">
    <source>
        <dbReference type="ARBA" id="ARBA00023136"/>
    </source>
</evidence>
<dbReference type="GO" id="GO:0042910">
    <property type="term" value="F:xenobiotic transmembrane transporter activity"/>
    <property type="evidence" value="ECO:0007669"/>
    <property type="project" value="InterPro"/>
</dbReference>
<dbReference type="AlphaFoldDB" id="A0A173W735"/>
<dbReference type="PANTHER" id="PTHR43298">
    <property type="entry name" value="MULTIDRUG RESISTANCE PROTEIN NORM-RELATED"/>
    <property type="match status" value="1"/>
</dbReference>
<dbReference type="Pfam" id="PF01554">
    <property type="entry name" value="MatE"/>
    <property type="match status" value="2"/>
</dbReference>
<evidence type="ECO:0000256" key="6">
    <source>
        <dbReference type="ARBA" id="ARBA00022449"/>
    </source>
</evidence>
<evidence type="ECO:0000256" key="2">
    <source>
        <dbReference type="ARBA" id="ARBA00004651"/>
    </source>
</evidence>
<evidence type="ECO:0000256" key="9">
    <source>
        <dbReference type="ARBA" id="ARBA00022989"/>
    </source>
</evidence>
<dbReference type="GO" id="GO:0015297">
    <property type="term" value="F:antiporter activity"/>
    <property type="evidence" value="ECO:0007669"/>
    <property type="project" value="UniProtKB-KW"/>
</dbReference>
<dbReference type="RefSeq" id="WP_055225724.1">
    <property type="nucleotide sequence ID" value="NZ_CYYV01000001.1"/>
</dbReference>
<comment type="similarity">
    <text evidence="3">Belongs to the multi antimicrobial extrusion (MATE) (TC 2.A.66.1) family.</text>
</comment>
<evidence type="ECO:0000256" key="5">
    <source>
        <dbReference type="ARBA" id="ARBA00022448"/>
    </source>
</evidence>
<feature type="transmembrane region" description="Helical" evidence="13">
    <location>
        <begin position="64"/>
        <end position="87"/>
    </location>
</feature>
<dbReference type="GO" id="GO:0006811">
    <property type="term" value="P:monoatomic ion transport"/>
    <property type="evidence" value="ECO:0007669"/>
    <property type="project" value="UniProtKB-KW"/>
</dbReference>
<evidence type="ECO:0000256" key="4">
    <source>
        <dbReference type="ARBA" id="ARBA00020268"/>
    </source>
</evidence>